<evidence type="ECO:0000256" key="4">
    <source>
        <dbReference type="ARBA" id="ARBA00025742"/>
    </source>
</evidence>
<dbReference type="InterPro" id="IPR050884">
    <property type="entry name" value="CNP_phosphodiesterase-III"/>
</dbReference>
<dbReference type="AlphaFoldDB" id="A0A1B8PKS5"/>
<protein>
    <recommendedName>
        <fullName evidence="5">Calcineurin-like phosphoesterase domain-containing protein</fullName>
    </recommendedName>
</protein>
<name>A0A1B8PKS5_MORNO</name>
<dbReference type="Pfam" id="PF00149">
    <property type="entry name" value="Metallophos"/>
    <property type="match status" value="1"/>
</dbReference>
<dbReference type="Proteomes" id="UP000092671">
    <property type="component" value="Unassembled WGS sequence"/>
</dbReference>
<feature type="domain" description="Calcineurin-like phosphoesterase" evidence="5">
    <location>
        <begin position="14"/>
        <end position="217"/>
    </location>
</feature>
<dbReference type="PANTHER" id="PTHR42988">
    <property type="entry name" value="PHOSPHOHYDROLASE"/>
    <property type="match status" value="1"/>
</dbReference>
<gene>
    <name evidence="6" type="ORF">A9Z60_07080</name>
</gene>
<dbReference type="InterPro" id="IPR029052">
    <property type="entry name" value="Metallo-depent_PP-like"/>
</dbReference>
<evidence type="ECO:0000256" key="3">
    <source>
        <dbReference type="ARBA" id="ARBA00023004"/>
    </source>
</evidence>
<dbReference type="PANTHER" id="PTHR42988:SF2">
    <property type="entry name" value="CYCLIC NUCLEOTIDE PHOSPHODIESTERASE CBUA0032-RELATED"/>
    <property type="match status" value="1"/>
</dbReference>
<comment type="caution">
    <text evidence="6">The sequence shown here is derived from an EMBL/GenBank/DDBJ whole genome shotgun (WGS) entry which is preliminary data.</text>
</comment>
<sequence length="276" mass="31499">MTHPTHLRASSDFVIAQLSDLHLSTHIPANADKFLKVLDLALTYEPNLLLLTGDLVNDGKANLYNWLFDTLDKTRIAYLCLAGNHDLTHELGHDLPFDERQFLPITKDDRLIDTHRLIIELPHTTWQILAVNSAINGQIYGRLDDDKLTFLKTHLAYNLPTLIALHHHPIPVGSAWIDKHMLQNSDEFWATLNFINQATYASDTIHHLHVVCGHVHQAHLLQHDNATLYTCPATSVQFSPHQDDFDIDKTASGFRLLQLHDNHKPNTWVKRLNDEP</sequence>
<dbReference type="Gene3D" id="3.60.21.10">
    <property type="match status" value="1"/>
</dbReference>
<proteinExistence type="inferred from homology"/>
<dbReference type="GO" id="GO:0046872">
    <property type="term" value="F:metal ion binding"/>
    <property type="evidence" value="ECO:0007669"/>
    <property type="project" value="UniProtKB-KW"/>
</dbReference>
<evidence type="ECO:0000259" key="5">
    <source>
        <dbReference type="Pfam" id="PF00149"/>
    </source>
</evidence>
<organism evidence="6 7">
    <name type="scientific">Moraxella nonliquefaciens</name>
    <dbReference type="NCBI Taxonomy" id="478"/>
    <lineage>
        <taxon>Bacteria</taxon>
        <taxon>Pseudomonadati</taxon>
        <taxon>Pseudomonadota</taxon>
        <taxon>Gammaproteobacteria</taxon>
        <taxon>Moraxellales</taxon>
        <taxon>Moraxellaceae</taxon>
        <taxon>Moraxella</taxon>
    </lineage>
</organism>
<evidence type="ECO:0000313" key="7">
    <source>
        <dbReference type="Proteomes" id="UP000092671"/>
    </source>
</evidence>
<keyword evidence="2" id="KW-0378">Hydrolase</keyword>
<dbReference type="RefSeq" id="WP_066892465.1">
    <property type="nucleotide sequence ID" value="NZ_LZDN01000005.1"/>
</dbReference>
<dbReference type="GO" id="GO:0016787">
    <property type="term" value="F:hydrolase activity"/>
    <property type="evidence" value="ECO:0007669"/>
    <property type="project" value="UniProtKB-KW"/>
</dbReference>
<evidence type="ECO:0000256" key="1">
    <source>
        <dbReference type="ARBA" id="ARBA00022723"/>
    </source>
</evidence>
<accession>A0A1B8PKS5</accession>
<dbReference type="InterPro" id="IPR004843">
    <property type="entry name" value="Calcineurin-like_PHP"/>
</dbReference>
<dbReference type="OrthoDB" id="9784378at2"/>
<keyword evidence="3" id="KW-0408">Iron</keyword>
<keyword evidence="1" id="KW-0479">Metal-binding</keyword>
<evidence type="ECO:0000256" key="2">
    <source>
        <dbReference type="ARBA" id="ARBA00022801"/>
    </source>
</evidence>
<dbReference type="EMBL" id="LZDN01000005">
    <property type="protein sequence ID" value="OBX51639.1"/>
    <property type="molecule type" value="Genomic_DNA"/>
</dbReference>
<dbReference type="SUPFAM" id="SSF56300">
    <property type="entry name" value="Metallo-dependent phosphatases"/>
    <property type="match status" value="1"/>
</dbReference>
<evidence type="ECO:0000313" key="6">
    <source>
        <dbReference type="EMBL" id="OBX51639.1"/>
    </source>
</evidence>
<reference evidence="6 7" key="1">
    <citation type="submission" date="2016-06" db="EMBL/GenBank/DDBJ databases">
        <title>Draft genome of Moraxella nonliquefaciens CCUG 60284.</title>
        <authorList>
            <person name="Salva-Serra F."/>
            <person name="Engstrom-Jakobsson H."/>
            <person name="Thorell K."/>
            <person name="Gonzales-Siles L."/>
            <person name="Karlsson R."/>
            <person name="Boulund F."/>
            <person name="Engstrand L."/>
            <person name="Kristiansson E."/>
            <person name="Moore E."/>
        </authorList>
    </citation>
    <scope>NUCLEOTIDE SEQUENCE [LARGE SCALE GENOMIC DNA]</scope>
    <source>
        <strain evidence="6 7">CCUG 60284</strain>
    </source>
</reference>
<comment type="similarity">
    <text evidence="4">Belongs to the cyclic nucleotide phosphodiesterase class-III family.</text>
</comment>